<dbReference type="RefSeq" id="XP_025466374.1">
    <property type="nucleotide sequence ID" value="XM_025615793.1"/>
</dbReference>
<dbReference type="InterPro" id="IPR029058">
    <property type="entry name" value="AB_hydrolase_fold"/>
</dbReference>
<keyword evidence="1 2" id="KW-0378">Hydrolase</keyword>
<protein>
    <submittedName>
        <fullName evidence="2">Alpha/beta-hydrolase</fullName>
    </submittedName>
</protein>
<dbReference type="Gene3D" id="1.20.1440.110">
    <property type="entry name" value="acylaminoacyl peptidase"/>
    <property type="match status" value="1"/>
</dbReference>
<dbReference type="PANTHER" id="PTHR22946">
    <property type="entry name" value="DIENELACTONE HYDROLASE DOMAIN-CONTAINING PROTEIN-RELATED"/>
    <property type="match status" value="1"/>
</dbReference>
<evidence type="ECO:0000313" key="3">
    <source>
        <dbReference type="Proteomes" id="UP000246702"/>
    </source>
</evidence>
<dbReference type="STRING" id="1450535.A0A317WBM1"/>
<evidence type="ECO:0000256" key="1">
    <source>
        <dbReference type="ARBA" id="ARBA00022801"/>
    </source>
</evidence>
<dbReference type="PANTHER" id="PTHR22946:SF13">
    <property type="entry name" value="ALPHA_BETA HYDROLASE PSOB"/>
    <property type="match status" value="1"/>
</dbReference>
<keyword evidence="3" id="KW-1185">Reference proteome</keyword>
<proteinExistence type="predicted"/>
<dbReference type="GeneID" id="37117936"/>
<dbReference type="AlphaFoldDB" id="A0A317WBM1"/>
<evidence type="ECO:0000313" key="2">
    <source>
        <dbReference type="EMBL" id="PWY83906.1"/>
    </source>
</evidence>
<accession>A0A317WBM1</accession>
<name>A0A317WBM1_9EURO</name>
<reference evidence="2 3" key="1">
    <citation type="submission" date="2016-12" db="EMBL/GenBank/DDBJ databases">
        <title>The genomes of Aspergillus section Nigri reveals drivers in fungal speciation.</title>
        <authorList>
            <consortium name="DOE Joint Genome Institute"/>
            <person name="Vesth T.C."/>
            <person name="Nybo J."/>
            <person name="Theobald S."/>
            <person name="Brandl J."/>
            <person name="Frisvad J.C."/>
            <person name="Nielsen K.F."/>
            <person name="Lyhne E.K."/>
            <person name="Kogle M.E."/>
            <person name="Kuo A."/>
            <person name="Riley R."/>
            <person name="Clum A."/>
            <person name="Nolan M."/>
            <person name="Lipzen A."/>
            <person name="Salamov A."/>
            <person name="Henrissat B."/>
            <person name="Wiebenga A."/>
            <person name="De Vries R.P."/>
            <person name="Grigoriev I.V."/>
            <person name="Mortensen U.H."/>
            <person name="Andersen M.R."/>
            <person name="Baker S.E."/>
        </authorList>
    </citation>
    <scope>NUCLEOTIDE SEQUENCE [LARGE SCALE GENOMIC DNA]</scope>
    <source>
        <strain evidence="2 3">CBS 115572</strain>
    </source>
</reference>
<organism evidence="2 3">
    <name type="scientific">Aspergillus sclerotioniger CBS 115572</name>
    <dbReference type="NCBI Taxonomy" id="1450535"/>
    <lineage>
        <taxon>Eukaryota</taxon>
        <taxon>Fungi</taxon>
        <taxon>Dikarya</taxon>
        <taxon>Ascomycota</taxon>
        <taxon>Pezizomycotina</taxon>
        <taxon>Eurotiomycetes</taxon>
        <taxon>Eurotiomycetidae</taxon>
        <taxon>Eurotiales</taxon>
        <taxon>Aspergillaceae</taxon>
        <taxon>Aspergillus</taxon>
        <taxon>Aspergillus subgen. Circumdati</taxon>
    </lineage>
</organism>
<gene>
    <name evidence="2" type="ORF">BO94DRAFT_586954</name>
</gene>
<dbReference type="InterPro" id="IPR050261">
    <property type="entry name" value="FrsA_esterase"/>
</dbReference>
<dbReference type="Proteomes" id="UP000246702">
    <property type="component" value="Unassembled WGS sequence"/>
</dbReference>
<dbReference type="EMBL" id="MSFK01000018">
    <property type="protein sequence ID" value="PWY83906.1"/>
    <property type="molecule type" value="Genomic_DNA"/>
</dbReference>
<dbReference type="Pfam" id="PF06500">
    <property type="entry name" value="FrsA-like"/>
    <property type="match status" value="1"/>
</dbReference>
<dbReference type="GO" id="GO:0016787">
    <property type="term" value="F:hydrolase activity"/>
    <property type="evidence" value="ECO:0007669"/>
    <property type="project" value="UniProtKB-KW"/>
</dbReference>
<comment type="caution">
    <text evidence="2">The sequence shown here is derived from an EMBL/GenBank/DDBJ whole genome shotgun (WGS) entry which is preliminary data.</text>
</comment>
<dbReference type="SUPFAM" id="SSF53474">
    <property type="entry name" value="alpha/beta-Hydrolases"/>
    <property type="match status" value="1"/>
</dbReference>
<sequence>MKFSSKFFNFEFLRVLGTAPLQGADVAECMDAASQIQDNDPDSWHHAWSRAAEKAEAMGEEARRSGDRQTAVWAYLRASNYHRSSEFMLHHLPRSIPDTRSSSSLNHAIRSFRHACQLMDSPVEFVDIPYQHAGTTHHLPGYLFLPVQSSITDASTGVPVVFTTGGFDSIQEELYYYAASGARTRGYATLSFEGPGQGIMLHRDEHHLYLRPDWEVVIKAVLDWLFATSAAHPEWNLDLSRLALFGASMGGYFALRGATDPRVKACIAVDPFYDLATPLRARMPAWLMSAIEHGYLSDRLFNGLFRMLATLNFQTRWEFGHGMRALGIDSPAVLVREFTRYTLHPVSGTGSPLEHIECPVLVTGARESMYFPPESSAVPIYEVLRRRSDASTDLWLPEGVGQGGLQAKVGGLSHLHAKVFGWLDHVFGMDRSIGRSAVV</sequence>
<dbReference type="OrthoDB" id="249703at2759"/>
<dbReference type="InterPro" id="IPR010520">
    <property type="entry name" value="FrsA-like"/>
</dbReference>
<dbReference type="Gene3D" id="3.40.50.1820">
    <property type="entry name" value="alpha/beta hydrolase"/>
    <property type="match status" value="1"/>
</dbReference>